<evidence type="ECO:0000313" key="1">
    <source>
        <dbReference type="EMBL" id="OQR91981.1"/>
    </source>
</evidence>
<protein>
    <submittedName>
        <fullName evidence="1">Arsenate reductase</fullName>
    </submittedName>
</protein>
<dbReference type="Proteomes" id="UP000243579">
    <property type="component" value="Unassembled WGS sequence"/>
</dbReference>
<evidence type="ECO:0000313" key="2">
    <source>
        <dbReference type="Proteomes" id="UP000243579"/>
    </source>
</evidence>
<comment type="caution">
    <text evidence="1">The sequence shown here is derived from an EMBL/GenBank/DDBJ whole genome shotgun (WGS) entry which is preliminary data.</text>
</comment>
<reference evidence="1 2" key="1">
    <citation type="journal article" date="2014" name="Genome Biol. Evol.">
        <title>The secreted proteins of Achlya hypogyna and Thraustotheca clavata identify the ancestral oomycete secretome and reveal gene acquisitions by horizontal gene transfer.</title>
        <authorList>
            <person name="Misner I."/>
            <person name="Blouin N."/>
            <person name="Leonard G."/>
            <person name="Richards T.A."/>
            <person name="Lane C.E."/>
        </authorList>
    </citation>
    <scope>NUCLEOTIDE SEQUENCE [LARGE SCALE GENOMIC DNA]</scope>
    <source>
        <strain evidence="1 2">ATCC 48635</strain>
    </source>
</reference>
<dbReference type="InterPro" id="IPR036249">
    <property type="entry name" value="Thioredoxin-like_sf"/>
</dbReference>
<gene>
    <name evidence="1" type="ORF">ACHHYP_04163</name>
</gene>
<name>A0A1V9Z1Z4_ACHHY</name>
<dbReference type="Gene3D" id="3.40.30.10">
    <property type="entry name" value="Glutaredoxin"/>
    <property type="match status" value="1"/>
</dbReference>
<dbReference type="InterPro" id="IPR006660">
    <property type="entry name" value="Arsenate_reductase-like"/>
</dbReference>
<dbReference type="EMBL" id="JNBR01000487">
    <property type="protein sequence ID" value="OQR91981.1"/>
    <property type="molecule type" value="Genomic_DNA"/>
</dbReference>
<organism evidence="1 2">
    <name type="scientific">Achlya hypogyna</name>
    <name type="common">Oomycete</name>
    <name type="synonym">Protoachlya hypogyna</name>
    <dbReference type="NCBI Taxonomy" id="1202772"/>
    <lineage>
        <taxon>Eukaryota</taxon>
        <taxon>Sar</taxon>
        <taxon>Stramenopiles</taxon>
        <taxon>Oomycota</taxon>
        <taxon>Saprolegniomycetes</taxon>
        <taxon>Saprolegniales</taxon>
        <taxon>Achlyaceae</taxon>
        <taxon>Achlya</taxon>
    </lineage>
</organism>
<keyword evidence="2" id="KW-1185">Reference proteome</keyword>
<dbReference type="Pfam" id="PF03960">
    <property type="entry name" value="ArsC"/>
    <property type="match status" value="1"/>
</dbReference>
<proteinExistence type="predicted"/>
<accession>A0A1V9Z1Z4</accession>
<dbReference type="PANTHER" id="PTHR30041:SF4">
    <property type="entry name" value="ARSENATE REDUCTASE"/>
    <property type="match status" value="1"/>
</dbReference>
<dbReference type="OrthoDB" id="59229at2759"/>
<sequence>MARSRAAAVMATLYHNPACSKSRAAHGLLAEKGEAVNVVEYLNVAWTRASLDDLLRKLAPGEASPNPTLMMRTGDAAFKELGLDKLDPAVPASREALLDAMVRQPSLIERPIFVREGRAVIGRPPDRVFELLP</sequence>
<dbReference type="SUPFAM" id="SSF52833">
    <property type="entry name" value="Thioredoxin-like"/>
    <property type="match status" value="1"/>
</dbReference>
<dbReference type="PROSITE" id="PS51353">
    <property type="entry name" value="ARSC"/>
    <property type="match status" value="1"/>
</dbReference>
<dbReference type="PANTHER" id="PTHR30041">
    <property type="entry name" value="ARSENATE REDUCTASE"/>
    <property type="match status" value="1"/>
</dbReference>
<dbReference type="AlphaFoldDB" id="A0A1V9Z1Z4"/>